<feature type="repeat" description="ANK" evidence="2">
    <location>
        <begin position="135"/>
        <end position="167"/>
    </location>
</feature>
<keyword evidence="4" id="KW-1185">Reference proteome</keyword>
<dbReference type="PANTHER" id="PTHR24161">
    <property type="entry name" value="ANK_REP_REGION DOMAIN-CONTAINING PROTEIN-RELATED"/>
    <property type="match status" value="1"/>
</dbReference>
<keyword evidence="1" id="KW-0677">Repeat</keyword>
<evidence type="ECO:0000313" key="4">
    <source>
        <dbReference type="Proteomes" id="UP000001933"/>
    </source>
</evidence>
<accession>Q2LS27</accession>
<feature type="repeat" description="ANK" evidence="2">
    <location>
        <begin position="261"/>
        <end position="293"/>
    </location>
</feature>
<dbReference type="Gene3D" id="1.25.40.20">
    <property type="entry name" value="Ankyrin repeat-containing domain"/>
    <property type="match status" value="4"/>
</dbReference>
<dbReference type="eggNOG" id="COG0666">
    <property type="taxonomic scope" value="Bacteria"/>
</dbReference>
<dbReference type="EMBL" id="CP000252">
    <property type="protein sequence ID" value="ABC76883.1"/>
    <property type="molecule type" value="Genomic_DNA"/>
</dbReference>
<dbReference type="InterPro" id="IPR036770">
    <property type="entry name" value="Ankyrin_rpt-contain_sf"/>
</dbReference>
<feature type="repeat" description="ANK" evidence="2">
    <location>
        <begin position="368"/>
        <end position="400"/>
    </location>
</feature>
<sequence length="430" mass="47571">MKNCWKLDKESMSMVRTVKKTAAMVMLLLVGLLIEAAQVQAFANMKHAARAIATGDINLFESILKRSQAVVKALDNDERTLLHYCADRPLILGRLWIDRKSESHGQNHDNWQVKSKVMAEILLSHGADVNAKDVFYQTPLHYAATTGNTEVAKILVAHRADVNAENRSYSSRPLHLAALNGHTSLARLLIENGADINAQDAFGAPVNMTAGRDMLVLLLENKADARAKNRDGFTPLHLAEDKEIAQILIAHGAKLDAKGYAGRTPLHQAAMRNRNDMVEWFCSKGAPVNALDSKGQTPLMLSLSMQGYNIDAKERTETVRILLKYGADLSCRDAKGWTLLHYAMREGDLEMLDLFLSKGMDINAKDKYGYTPLHWAVTNKDKKMVEALVSLGADVNARNLEGNTPLYDTWGGSKVDLEIVEILKSRGGIK</sequence>
<dbReference type="KEGG" id="sat:SYN_02927"/>
<evidence type="ECO:0000256" key="2">
    <source>
        <dbReference type="PROSITE-ProRule" id="PRU00023"/>
    </source>
</evidence>
<evidence type="ECO:0000313" key="3">
    <source>
        <dbReference type="EMBL" id="ABC76883.1"/>
    </source>
</evidence>
<dbReference type="SMART" id="SM00248">
    <property type="entry name" value="ANK"/>
    <property type="match status" value="8"/>
</dbReference>
<proteinExistence type="predicted"/>
<dbReference type="PROSITE" id="PS50297">
    <property type="entry name" value="ANK_REP_REGION"/>
    <property type="match status" value="5"/>
</dbReference>
<feature type="repeat" description="ANK" evidence="2">
    <location>
        <begin position="169"/>
        <end position="201"/>
    </location>
</feature>
<dbReference type="InParanoid" id="Q2LS27"/>
<keyword evidence="2" id="KW-0040">ANK repeat</keyword>
<evidence type="ECO:0000256" key="1">
    <source>
        <dbReference type="ARBA" id="ARBA00022737"/>
    </source>
</evidence>
<gene>
    <name evidence="3" type="ORF">SYN_02927</name>
</gene>
<dbReference type="PROSITE" id="PS50088">
    <property type="entry name" value="ANK_REPEAT"/>
    <property type="match status" value="6"/>
</dbReference>
<name>Q2LS27_SYNAS</name>
<feature type="repeat" description="ANK" evidence="2">
    <location>
        <begin position="294"/>
        <end position="334"/>
    </location>
</feature>
<organism evidence="3 4">
    <name type="scientific">Syntrophus aciditrophicus (strain SB)</name>
    <dbReference type="NCBI Taxonomy" id="56780"/>
    <lineage>
        <taxon>Bacteria</taxon>
        <taxon>Pseudomonadati</taxon>
        <taxon>Thermodesulfobacteriota</taxon>
        <taxon>Syntrophia</taxon>
        <taxon>Syntrophales</taxon>
        <taxon>Syntrophaceae</taxon>
        <taxon>Syntrophus</taxon>
    </lineage>
</organism>
<dbReference type="InterPro" id="IPR002110">
    <property type="entry name" value="Ankyrin_rpt"/>
</dbReference>
<dbReference type="HOGENOM" id="CLU_637646_0_0_7"/>
<dbReference type="STRING" id="56780.SYN_02927"/>
<reference evidence="3 4" key="1">
    <citation type="journal article" date="2007" name="Proc. Natl. Acad. Sci. U.S.A.">
        <title>The genome of Syntrophus aciditrophicus: life at the thermodynamic limit of microbial growth.</title>
        <authorList>
            <person name="McInerney M.J."/>
            <person name="Rohlin L."/>
            <person name="Mouttaki H."/>
            <person name="Kim U."/>
            <person name="Krupp R.S."/>
            <person name="Rios-Hernandez L."/>
            <person name="Sieber J."/>
            <person name="Struchtemeyer C.G."/>
            <person name="Bhattacharyya A."/>
            <person name="Campbell J.W."/>
            <person name="Gunsalus R.P."/>
        </authorList>
    </citation>
    <scope>NUCLEOTIDE SEQUENCE [LARGE SCALE GENOMIC DNA]</scope>
    <source>
        <strain evidence="3 4">SB</strain>
    </source>
</reference>
<dbReference type="PRINTS" id="PR01415">
    <property type="entry name" value="ANKYRIN"/>
</dbReference>
<dbReference type="AlphaFoldDB" id="Q2LS27"/>
<dbReference type="SUPFAM" id="SSF48403">
    <property type="entry name" value="Ankyrin repeat"/>
    <property type="match status" value="1"/>
</dbReference>
<dbReference type="PANTHER" id="PTHR24161:SF85">
    <property type="entry name" value="PALMITOYLTRANSFERASE HIP14"/>
    <property type="match status" value="1"/>
</dbReference>
<protein>
    <submittedName>
        <fullName evidence="3">Ankyrin repeat protein</fullName>
    </submittedName>
</protein>
<dbReference type="Pfam" id="PF12796">
    <property type="entry name" value="Ank_2"/>
    <property type="match status" value="3"/>
</dbReference>
<feature type="repeat" description="ANK" evidence="2">
    <location>
        <begin position="335"/>
        <end position="367"/>
    </location>
</feature>
<dbReference type="Proteomes" id="UP000001933">
    <property type="component" value="Chromosome"/>
</dbReference>